<dbReference type="Proteomes" id="UP000758856">
    <property type="component" value="Unassembled WGS sequence"/>
</dbReference>
<reference evidence="4 5" key="2">
    <citation type="submission" date="2021-01" db="EMBL/GenBank/DDBJ databases">
        <title>Genomic Encyclopedia of Type Strains, Phase IV (KMG-IV): sequencing the most valuable type-strain genomes for metagenomic binning, comparative biology and taxonomic classification.</title>
        <authorList>
            <person name="Goeker M."/>
        </authorList>
    </citation>
    <scope>NUCLEOTIDE SEQUENCE [LARGE SCALE GENOMIC DNA]</scope>
    <source>
        <strain evidence="4 5">DSM 6130</strain>
    </source>
</reference>
<organism evidence="3 6">
    <name type="scientific">Methylopila capsulata</name>
    <dbReference type="NCBI Taxonomy" id="61654"/>
    <lineage>
        <taxon>Bacteria</taxon>
        <taxon>Pseudomonadati</taxon>
        <taxon>Pseudomonadota</taxon>
        <taxon>Alphaproteobacteria</taxon>
        <taxon>Hyphomicrobiales</taxon>
        <taxon>Methylopilaceae</taxon>
        <taxon>Methylopila</taxon>
    </lineage>
</organism>
<feature type="chain" id="PRO_5040757222" description="PepSY domain-containing protein" evidence="2">
    <location>
        <begin position="26"/>
        <end position="194"/>
    </location>
</feature>
<name>A0A9W6IVC6_9HYPH</name>
<reference evidence="3" key="3">
    <citation type="submission" date="2023-01" db="EMBL/GenBank/DDBJ databases">
        <authorList>
            <person name="Sun Q."/>
            <person name="Evtushenko L."/>
        </authorList>
    </citation>
    <scope>NUCLEOTIDE SEQUENCE</scope>
    <source>
        <strain evidence="3">VKM B-1606</strain>
    </source>
</reference>
<dbReference type="Gene3D" id="3.10.450.40">
    <property type="match status" value="1"/>
</dbReference>
<feature type="signal peptide" evidence="2">
    <location>
        <begin position="1"/>
        <end position="25"/>
    </location>
</feature>
<proteinExistence type="predicted"/>
<keyword evidence="2" id="KW-0732">Signal</keyword>
<dbReference type="Proteomes" id="UP001143400">
    <property type="component" value="Unassembled WGS sequence"/>
</dbReference>
<protein>
    <recommendedName>
        <fullName evidence="7">PepSY domain-containing protein</fullName>
    </recommendedName>
</protein>
<feature type="compositionally biased region" description="Basic and acidic residues" evidence="1">
    <location>
        <begin position="99"/>
        <end position="119"/>
    </location>
</feature>
<dbReference type="RefSeq" id="WP_204950526.1">
    <property type="nucleotide sequence ID" value="NZ_BSFF01000003.1"/>
</dbReference>
<evidence type="ECO:0000313" key="6">
    <source>
        <dbReference type="Proteomes" id="UP001143400"/>
    </source>
</evidence>
<feature type="compositionally biased region" description="Pro residues" evidence="1">
    <location>
        <begin position="53"/>
        <end position="67"/>
    </location>
</feature>
<keyword evidence="5" id="KW-1185">Reference proteome</keyword>
<accession>A0A9W6IVC6</accession>
<dbReference type="AlphaFoldDB" id="A0A9W6IVC6"/>
<sequence>MTSFRVAQAVLLALAVCLGAAPAAADDQPRAGSVPGTILVPAPQADEQLKIVPPRPPGQENDGPPPGLYKRVTPLREGETPPQTEYLQIAPARRPAPPPEDRPRRERDDDGARKAARGECLSAREARGAIGSKRAVTLAQAARAAREAWDGEVIDYKLCDVGGLLTYDLTLLNADGKVARARVDAGTGKLVNVR</sequence>
<reference evidence="3" key="1">
    <citation type="journal article" date="2014" name="Int. J. Syst. Evol. Microbiol.">
        <title>Complete genome sequence of Corynebacterium casei LMG S-19264T (=DSM 44701T), isolated from a smear-ripened cheese.</title>
        <authorList>
            <consortium name="US DOE Joint Genome Institute (JGI-PGF)"/>
            <person name="Walter F."/>
            <person name="Albersmeier A."/>
            <person name="Kalinowski J."/>
            <person name="Ruckert C."/>
        </authorList>
    </citation>
    <scope>NUCLEOTIDE SEQUENCE</scope>
    <source>
        <strain evidence="3">VKM B-1606</strain>
    </source>
</reference>
<evidence type="ECO:0000256" key="2">
    <source>
        <dbReference type="SAM" id="SignalP"/>
    </source>
</evidence>
<feature type="region of interest" description="Disordered" evidence="1">
    <location>
        <begin position="24"/>
        <end position="119"/>
    </location>
</feature>
<dbReference type="EMBL" id="BSFF01000003">
    <property type="protein sequence ID" value="GLK56302.1"/>
    <property type="molecule type" value="Genomic_DNA"/>
</dbReference>
<evidence type="ECO:0000313" key="3">
    <source>
        <dbReference type="EMBL" id="GLK56302.1"/>
    </source>
</evidence>
<evidence type="ECO:0008006" key="7">
    <source>
        <dbReference type="Google" id="ProtNLM"/>
    </source>
</evidence>
<dbReference type="EMBL" id="JAFBCY010000003">
    <property type="protein sequence ID" value="MBM7852096.1"/>
    <property type="molecule type" value="Genomic_DNA"/>
</dbReference>
<gene>
    <name evidence="3" type="ORF">GCM10008170_23210</name>
    <name evidence="4" type="ORF">JOD31_002338</name>
</gene>
<evidence type="ECO:0000313" key="5">
    <source>
        <dbReference type="Proteomes" id="UP000758856"/>
    </source>
</evidence>
<evidence type="ECO:0000256" key="1">
    <source>
        <dbReference type="SAM" id="MobiDB-lite"/>
    </source>
</evidence>
<evidence type="ECO:0000313" key="4">
    <source>
        <dbReference type="EMBL" id="MBM7852096.1"/>
    </source>
</evidence>
<comment type="caution">
    <text evidence="3">The sequence shown here is derived from an EMBL/GenBank/DDBJ whole genome shotgun (WGS) entry which is preliminary data.</text>
</comment>